<evidence type="ECO:0000313" key="4">
    <source>
        <dbReference type="Proteomes" id="UP000594262"/>
    </source>
</evidence>
<dbReference type="Pfam" id="PF00024">
    <property type="entry name" value="PAN_1"/>
    <property type="match status" value="1"/>
</dbReference>
<dbReference type="InterPro" id="IPR003609">
    <property type="entry name" value="Pan_app"/>
</dbReference>
<dbReference type="PROSITE" id="PS51820">
    <property type="entry name" value="PA14"/>
    <property type="match status" value="1"/>
</dbReference>
<feature type="chain" id="PRO_5029810701" description="PA14 domain-containing protein" evidence="1">
    <location>
        <begin position="21"/>
        <end position="419"/>
    </location>
</feature>
<sequence length="419" mass="47074">MKKEEKVICLSLLLISGSLSSNIIRLTKWNQANFRMEGKNKKHPSSPYKNINVESVERCLDQCTYEGSCKAANVDTNKTPLECQLLSHDQNDNNQYIDASGFYYYDTGITQLSTLRAVQYSSSCFVPNTFSCDVVDGSKLVQSSTNCGELFAYFSFDAEQGTIFHHCSALPVCFASTSAGSEMILSTTNCLLRSKDGTGASYKRTFRRDFRQYLMYNAGCIQLSSNSGSDGNTLIISDNCMSGPDADKQIYFPELESKKKIWTTYCSGVPANFDDFLTHNFGGCYTSSGYADDFLMMSSYEVPSTHFSIRMQSWFIPEHTGYYRFGAACKLRCVVYCGTSESTKQMVLRDDDTSWPGGALMVTQYNQYGSGVLMTKDTQYYLEVVYQGGESTNNYMSLMFSIPGLDTWIPVTYKHLKRF</sequence>
<organism evidence="3 4">
    <name type="scientific">Clytia hemisphaerica</name>
    <dbReference type="NCBI Taxonomy" id="252671"/>
    <lineage>
        <taxon>Eukaryota</taxon>
        <taxon>Metazoa</taxon>
        <taxon>Cnidaria</taxon>
        <taxon>Hydrozoa</taxon>
        <taxon>Hydroidolina</taxon>
        <taxon>Leptothecata</taxon>
        <taxon>Obeliida</taxon>
        <taxon>Clytiidae</taxon>
        <taxon>Clytia</taxon>
    </lineage>
</organism>
<protein>
    <recommendedName>
        <fullName evidence="2">PA14 domain-containing protein</fullName>
    </recommendedName>
</protein>
<evidence type="ECO:0000313" key="3">
    <source>
        <dbReference type="EnsemblMetazoa" id="CLYHEMP001889.1"/>
    </source>
</evidence>
<proteinExistence type="predicted"/>
<feature type="domain" description="PA14" evidence="2">
    <location>
        <begin position="242"/>
        <end position="415"/>
    </location>
</feature>
<dbReference type="Proteomes" id="UP000594262">
    <property type="component" value="Unplaced"/>
</dbReference>
<dbReference type="GeneID" id="136801764"/>
<keyword evidence="1" id="KW-0732">Signal</keyword>
<evidence type="ECO:0000259" key="2">
    <source>
        <dbReference type="PROSITE" id="PS51820"/>
    </source>
</evidence>
<dbReference type="EnsemblMetazoa" id="CLYHEMT001889.1">
    <property type="protein sequence ID" value="CLYHEMP001889.1"/>
    <property type="gene ID" value="CLYHEMG001889"/>
</dbReference>
<accession>A0A7M5V1K8</accession>
<reference evidence="3" key="1">
    <citation type="submission" date="2021-01" db="UniProtKB">
        <authorList>
            <consortium name="EnsemblMetazoa"/>
        </authorList>
    </citation>
    <scope>IDENTIFICATION</scope>
</reference>
<evidence type="ECO:0000256" key="1">
    <source>
        <dbReference type="SAM" id="SignalP"/>
    </source>
</evidence>
<keyword evidence="4" id="KW-1185">Reference proteome</keyword>
<name>A0A7M5V1K8_9CNID</name>
<dbReference type="SUPFAM" id="SSF57414">
    <property type="entry name" value="Hairpin loop containing domain-like"/>
    <property type="match status" value="1"/>
</dbReference>
<dbReference type="RefSeq" id="XP_066914530.1">
    <property type="nucleotide sequence ID" value="XM_067058429.1"/>
</dbReference>
<feature type="signal peptide" evidence="1">
    <location>
        <begin position="1"/>
        <end position="20"/>
    </location>
</feature>
<dbReference type="AlphaFoldDB" id="A0A7M5V1K8"/>
<dbReference type="InterPro" id="IPR037524">
    <property type="entry name" value="PA14/GLEYA"/>
</dbReference>